<evidence type="ECO:0000313" key="9">
    <source>
        <dbReference type="EMBL" id="AML78334.1"/>
    </source>
</evidence>
<keyword evidence="3" id="KW-0285">Flavoprotein</keyword>
<feature type="domain" description="PAC" evidence="8">
    <location>
        <begin position="107"/>
        <end position="162"/>
    </location>
</feature>
<evidence type="ECO:0000259" key="7">
    <source>
        <dbReference type="PROSITE" id="PS50112"/>
    </source>
</evidence>
<dbReference type="GO" id="GO:0009881">
    <property type="term" value="F:photoreceptor activity"/>
    <property type="evidence" value="ECO:0007669"/>
    <property type="project" value="UniProtKB-KW"/>
</dbReference>
<keyword evidence="4" id="KW-0288">FMN</keyword>
<dbReference type="InterPro" id="IPR000014">
    <property type="entry name" value="PAS"/>
</dbReference>
<dbReference type="PANTHER" id="PTHR47429:SF2">
    <property type="entry name" value="PROTEIN TWIN LOV 1"/>
    <property type="match status" value="1"/>
</dbReference>
<accession>A0A126X180</accession>
<keyword evidence="6" id="KW-0675">Receptor</keyword>
<proteinExistence type="evidence at transcript level"/>
<sequence length="442" mass="49451">MPVMELRILIRNRKMAVQLSNNQLIDQSLGTRYSTWITEVLDEMPENFLITDPCLSGHPIVFVSRGFLKMSGYSREEVIGKNGRMFQGPDTDRRSVLEIREAIREERGLQIKLLNYRKDGSPIWIIFHLSPVFSEDDGRVIHFVAVQVPVSRKASISQSGFRNLDAVSGADSRTPNSCTWSRHSPVIGNCDVNADCPKLEICFGSCRREILKNSVKGLNKSLLPDNSPEPGRRELQCEESYEDINLEKRKAATAIDSIVSTLAHYSKLMGKSVCGRRCSSVHLRPTRITSSLNISLGRIKQSFVLTDPYMPDIPIVYASDGFLNLTGYSRHEVLGRNCRFLHGADTDPDTVAQVRENIQSWKTFHVRILNYRKDGSSFWNCLHVSPARNASGKIAFYVEAQLDESSLNQADGLTPEMRQLGAIGAVKVAVRSLFDAGPSESS</sequence>
<dbReference type="AlphaFoldDB" id="A0A126X180"/>
<dbReference type="PROSITE" id="PS50113">
    <property type="entry name" value="PAC"/>
    <property type="match status" value="2"/>
</dbReference>
<dbReference type="NCBIfam" id="TIGR00229">
    <property type="entry name" value="sensory_box"/>
    <property type="match status" value="2"/>
</dbReference>
<evidence type="ECO:0000256" key="6">
    <source>
        <dbReference type="ARBA" id="ARBA00023170"/>
    </source>
</evidence>
<evidence type="ECO:0000256" key="1">
    <source>
        <dbReference type="ARBA" id="ARBA00022543"/>
    </source>
</evidence>
<organism evidence="9">
    <name type="scientific">Nymphaea sp. BC-2016</name>
    <dbReference type="NCBI Taxonomy" id="1799603"/>
    <lineage>
        <taxon>Eukaryota</taxon>
        <taxon>Viridiplantae</taxon>
        <taxon>Streptophyta</taxon>
        <taxon>Embryophyta</taxon>
        <taxon>Tracheophyta</taxon>
        <taxon>Spermatophyta</taxon>
        <taxon>Magnoliopsida</taxon>
        <taxon>Nymphaeales</taxon>
        <taxon>Nymphaeaceae</taxon>
        <taxon>Nymphaea</taxon>
    </lineage>
</organism>
<dbReference type="PANTHER" id="PTHR47429">
    <property type="entry name" value="PROTEIN TWIN LOV 1"/>
    <property type="match status" value="1"/>
</dbReference>
<evidence type="ECO:0000256" key="2">
    <source>
        <dbReference type="ARBA" id="ARBA00022606"/>
    </source>
</evidence>
<keyword evidence="1" id="KW-0600">Photoreceptor protein</keyword>
<dbReference type="InterPro" id="IPR035965">
    <property type="entry name" value="PAS-like_dom_sf"/>
</dbReference>
<dbReference type="Gene3D" id="3.30.450.20">
    <property type="entry name" value="PAS domain"/>
    <property type="match status" value="2"/>
</dbReference>
<dbReference type="SMART" id="SM00086">
    <property type="entry name" value="PAC"/>
    <property type="match status" value="2"/>
</dbReference>
<dbReference type="EMBL" id="KU700581">
    <property type="protein sequence ID" value="AML78334.1"/>
    <property type="molecule type" value="mRNA"/>
</dbReference>
<dbReference type="CDD" id="cd00130">
    <property type="entry name" value="PAS"/>
    <property type="match status" value="2"/>
</dbReference>
<keyword evidence="2" id="KW-0716">Sensory transduction</keyword>
<dbReference type="SUPFAM" id="SSF55785">
    <property type="entry name" value="PYP-like sensor domain (PAS domain)"/>
    <property type="match status" value="2"/>
</dbReference>
<keyword evidence="5" id="KW-0157">Chromophore</keyword>
<reference evidence="9" key="1">
    <citation type="journal article" date="2016" name="Proc. Natl. Acad. Sci. U.S.A.">
        <title>Functional and topological diversity of LOV domain photoreceptors.</title>
        <authorList>
            <person name="Glantz S.T."/>
            <person name="Carpenter E.J."/>
            <person name="Melkonian M."/>
            <person name="Gardner K.H."/>
            <person name="Boyden E.S."/>
            <person name="Wong G.K."/>
            <person name="Chow B.Y."/>
        </authorList>
    </citation>
    <scope>NUCLEOTIDE SEQUENCE</scope>
    <source>
        <strain evidence="9">PZRT_2063452</strain>
    </source>
</reference>
<evidence type="ECO:0000256" key="3">
    <source>
        <dbReference type="ARBA" id="ARBA00022630"/>
    </source>
</evidence>
<dbReference type="GO" id="GO:0005634">
    <property type="term" value="C:nucleus"/>
    <property type="evidence" value="ECO:0007669"/>
    <property type="project" value="TreeGrafter"/>
</dbReference>
<feature type="domain" description="PAC" evidence="8">
    <location>
        <begin position="362"/>
        <end position="416"/>
    </location>
</feature>
<feature type="domain" description="PAS" evidence="7">
    <location>
        <begin position="315"/>
        <end position="359"/>
    </location>
</feature>
<dbReference type="InterPro" id="IPR000700">
    <property type="entry name" value="PAS-assoc_C"/>
</dbReference>
<dbReference type="PROSITE" id="PS50112">
    <property type="entry name" value="PAS"/>
    <property type="match status" value="2"/>
</dbReference>
<feature type="domain" description="PAS" evidence="7">
    <location>
        <begin position="33"/>
        <end position="106"/>
    </location>
</feature>
<dbReference type="GO" id="GO:0009637">
    <property type="term" value="P:response to blue light"/>
    <property type="evidence" value="ECO:0007669"/>
    <property type="project" value="UniProtKB-ARBA"/>
</dbReference>
<evidence type="ECO:0000256" key="4">
    <source>
        <dbReference type="ARBA" id="ARBA00022643"/>
    </source>
</evidence>
<dbReference type="InterPro" id="IPR001610">
    <property type="entry name" value="PAC"/>
</dbReference>
<protein>
    <submittedName>
        <fullName evidence="9">Putative LOV domain-containing protein</fullName>
    </submittedName>
</protein>
<evidence type="ECO:0000256" key="5">
    <source>
        <dbReference type="ARBA" id="ARBA00022991"/>
    </source>
</evidence>
<dbReference type="Pfam" id="PF13426">
    <property type="entry name" value="PAS_9"/>
    <property type="match status" value="2"/>
</dbReference>
<dbReference type="SMART" id="SM00091">
    <property type="entry name" value="PAS"/>
    <property type="match status" value="2"/>
</dbReference>
<evidence type="ECO:0000259" key="8">
    <source>
        <dbReference type="PROSITE" id="PS50113"/>
    </source>
</evidence>
<name>A0A126X180_9MAGN</name>